<evidence type="ECO:0000313" key="4">
    <source>
        <dbReference type="EMBL" id="SCL56780.1"/>
    </source>
</evidence>
<dbReference type="GO" id="GO:0016787">
    <property type="term" value="F:hydrolase activity"/>
    <property type="evidence" value="ECO:0007669"/>
    <property type="project" value="UniProtKB-KW"/>
</dbReference>
<dbReference type="Pfam" id="PF04167">
    <property type="entry name" value="DUF402"/>
    <property type="match status" value="1"/>
</dbReference>
<evidence type="ECO:0000256" key="1">
    <source>
        <dbReference type="ARBA" id="ARBA00022801"/>
    </source>
</evidence>
<dbReference type="Gene3D" id="2.40.380.10">
    <property type="entry name" value="FomD-like"/>
    <property type="match status" value="1"/>
</dbReference>
<dbReference type="EMBL" id="FMIB01000002">
    <property type="protein sequence ID" value="SCL56780.1"/>
    <property type="molecule type" value="Genomic_DNA"/>
</dbReference>
<dbReference type="PANTHER" id="PTHR39159">
    <property type="match status" value="1"/>
</dbReference>
<evidence type="ECO:0000259" key="3">
    <source>
        <dbReference type="Pfam" id="PF04167"/>
    </source>
</evidence>
<proteinExistence type="predicted"/>
<evidence type="ECO:0000256" key="2">
    <source>
        <dbReference type="SAM" id="MobiDB-lite"/>
    </source>
</evidence>
<gene>
    <name evidence="4" type="ORF">GA0070603_2280</name>
</gene>
<organism evidence="4 5">
    <name type="scientific">Micromonospora chersina</name>
    <dbReference type="NCBI Taxonomy" id="47854"/>
    <lineage>
        <taxon>Bacteria</taxon>
        <taxon>Bacillati</taxon>
        <taxon>Actinomycetota</taxon>
        <taxon>Actinomycetes</taxon>
        <taxon>Micromonosporales</taxon>
        <taxon>Micromonosporaceae</taxon>
        <taxon>Micromonospora</taxon>
    </lineage>
</organism>
<dbReference type="RefSeq" id="WP_091311473.1">
    <property type="nucleotide sequence ID" value="NZ_FMIB01000002.1"/>
</dbReference>
<dbReference type="InterPro" id="IPR007295">
    <property type="entry name" value="DUF402"/>
</dbReference>
<evidence type="ECO:0000313" key="5">
    <source>
        <dbReference type="Proteomes" id="UP000198605"/>
    </source>
</evidence>
<accession>A0A1C6US63</accession>
<reference evidence="5" key="1">
    <citation type="submission" date="2016-06" db="EMBL/GenBank/DDBJ databases">
        <authorList>
            <person name="Varghese N."/>
            <person name="Submissions Spin"/>
        </authorList>
    </citation>
    <scope>NUCLEOTIDE SEQUENCE [LARGE SCALE GENOMIC DNA]</scope>
    <source>
        <strain evidence="5">DSM 44151</strain>
    </source>
</reference>
<dbReference type="Proteomes" id="UP000198605">
    <property type="component" value="Unassembled WGS sequence"/>
</dbReference>
<name>A0A1C6US63_9ACTN</name>
<feature type="region of interest" description="Disordered" evidence="2">
    <location>
        <begin position="182"/>
        <end position="220"/>
    </location>
</feature>
<dbReference type="GeneID" id="43278931"/>
<dbReference type="SUPFAM" id="SSF159234">
    <property type="entry name" value="FomD-like"/>
    <property type="match status" value="1"/>
</dbReference>
<protein>
    <recommendedName>
        <fullName evidence="3">DUF402 domain-containing protein</fullName>
    </recommendedName>
</protein>
<sequence>MTFTPGRVITRRYVRGDWCTWVQPMRVVADDDRGLLLWHPAGSDFARIVDADGNTQHELTIDRMREPRLTVLTWTGYDILVLMPPGAAHSVWWFFRDGDFAGWYVNLETPYVRRPDGVDTNDHLLDIVVTPERRWEWKDDDELEARTGHPLYLDRTTAAAVRAEAERVVTLIEAGAFPFDGTHTDFRPEPDWPTLRLAPDGTAPVGQRVSGRSSAGLSEK</sequence>
<dbReference type="InterPro" id="IPR050212">
    <property type="entry name" value="Ntdp-like"/>
</dbReference>
<dbReference type="InterPro" id="IPR035930">
    <property type="entry name" value="FomD-like_sf"/>
</dbReference>
<feature type="domain" description="DUF402" evidence="3">
    <location>
        <begin position="57"/>
        <end position="176"/>
    </location>
</feature>
<keyword evidence="5" id="KW-1185">Reference proteome</keyword>
<keyword evidence="1" id="KW-0378">Hydrolase</keyword>
<dbReference type="OrthoDB" id="3815685at2"/>
<feature type="compositionally biased region" description="Polar residues" evidence="2">
    <location>
        <begin position="210"/>
        <end position="220"/>
    </location>
</feature>
<dbReference type="PANTHER" id="PTHR39159:SF1">
    <property type="entry name" value="UPF0374 PROTEIN YGAC"/>
    <property type="match status" value="1"/>
</dbReference>
<dbReference type="STRING" id="47854.GA0070603_2280"/>
<dbReference type="AlphaFoldDB" id="A0A1C6US63"/>